<dbReference type="AlphaFoldDB" id="A0A177L1V1"/>
<gene>
    <name evidence="1" type="ORF">AWH48_14910</name>
</gene>
<evidence type="ECO:0000313" key="2">
    <source>
        <dbReference type="Proteomes" id="UP000077271"/>
    </source>
</evidence>
<name>A0A177L1V1_9BACI</name>
<dbReference type="OrthoDB" id="2960746at2"/>
<comment type="caution">
    <text evidence="1">The sequence shown here is derived from an EMBL/GenBank/DDBJ whole genome shotgun (WGS) entry which is preliminary data.</text>
</comment>
<proteinExistence type="predicted"/>
<dbReference type="RefSeq" id="WP_018391778.1">
    <property type="nucleotide sequence ID" value="NZ_LQWZ01000002.1"/>
</dbReference>
<organism evidence="1 2">
    <name type="scientific">Domibacillus aminovorans</name>
    <dbReference type="NCBI Taxonomy" id="29332"/>
    <lineage>
        <taxon>Bacteria</taxon>
        <taxon>Bacillati</taxon>
        <taxon>Bacillota</taxon>
        <taxon>Bacilli</taxon>
        <taxon>Bacillales</taxon>
        <taxon>Bacillaceae</taxon>
        <taxon>Domibacillus</taxon>
    </lineage>
</organism>
<accession>A0A177L1V1</accession>
<dbReference type="Pfam" id="PF12227">
    <property type="entry name" value="DUF3603"/>
    <property type="match status" value="1"/>
</dbReference>
<sequence length="246" mass="29130">MLYLHDVWVNWFEGEENGCNVCFFHEWRKDDGMVMLDQVPVLIVRKSAMDYMENSLGELPDDLLKKIESKAFIRKGSKVEMLEYCFIASDGERMMAIETMGYRVPVKKSRLMPQHELIVREMADCHAAEPFYFPEMNEKTYSLIEPAPEWMIGLTRKERQLKQLLLLAIDQLIESENEPELKYWLTEWMPDRYEEIREMDWDMAASTFSEAVKIGWSSRHEQICGQIIKGRPFFEKMYEHEMGVAT</sequence>
<evidence type="ECO:0000313" key="1">
    <source>
        <dbReference type="EMBL" id="OAH59426.1"/>
    </source>
</evidence>
<reference evidence="1 2" key="1">
    <citation type="submission" date="2016-01" db="EMBL/GenBank/DDBJ databases">
        <title>Investigation of taxonomic status of Bacillus aminovorans.</title>
        <authorList>
            <person name="Verma A."/>
            <person name="Pal Y."/>
            <person name="Krishnamurthi S."/>
        </authorList>
    </citation>
    <scope>NUCLEOTIDE SEQUENCE [LARGE SCALE GENOMIC DNA]</scope>
    <source>
        <strain evidence="1 2">DSM 4337</strain>
    </source>
</reference>
<dbReference type="InterPro" id="IPR020909">
    <property type="entry name" value="UPF0736"/>
</dbReference>
<dbReference type="Proteomes" id="UP000077271">
    <property type="component" value="Unassembled WGS sequence"/>
</dbReference>
<protein>
    <submittedName>
        <fullName evidence="1">Uncharacterized protein</fullName>
    </submittedName>
</protein>
<dbReference type="EMBL" id="LQWZ01000002">
    <property type="protein sequence ID" value="OAH59426.1"/>
    <property type="molecule type" value="Genomic_DNA"/>
</dbReference>